<keyword evidence="3" id="KW-1185">Reference proteome</keyword>
<dbReference type="AlphaFoldDB" id="A0A1A8ZK30"/>
<evidence type="ECO:0000256" key="1">
    <source>
        <dbReference type="SAM" id="MobiDB-lite"/>
    </source>
</evidence>
<organism evidence="2 3">
    <name type="scientific">Micromonospora narathiwatensis</name>
    <dbReference type="NCBI Taxonomy" id="299146"/>
    <lineage>
        <taxon>Bacteria</taxon>
        <taxon>Bacillati</taxon>
        <taxon>Actinomycetota</taxon>
        <taxon>Actinomycetes</taxon>
        <taxon>Micromonosporales</taxon>
        <taxon>Micromonosporaceae</taxon>
        <taxon>Micromonospora</taxon>
    </lineage>
</organism>
<feature type="compositionally biased region" description="Low complexity" evidence="1">
    <location>
        <begin position="194"/>
        <end position="206"/>
    </location>
</feature>
<dbReference type="RefSeq" id="WP_157739921.1">
    <property type="nucleotide sequence ID" value="NZ_LT594324.1"/>
</dbReference>
<reference evidence="2 3" key="1">
    <citation type="submission" date="2016-06" db="EMBL/GenBank/DDBJ databases">
        <authorList>
            <person name="Kjaerup R.B."/>
            <person name="Dalgaard T.S."/>
            <person name="Juul-Madsen H.R."/>
        </authorList>
    </citation>
    <scope>NUCLEOTIDE SEQUENCE [LARGE SCALE GENOMIC DNA]</scope>
    <source>
        <strain evidence="2 3">DSM 45248</strain>
    </source>
</reference>
<sequence>MMPTGWCPGTRTVTGMLATYPGTSCVRIFFGPGDGLPASAWTDQRQRLAQAPAAADVIVSHKDPDVDAAAFVAAWQATGRTGRLILVPHHEPEQQTGGDPTPEAFRRSWTAPAPRWATTRPGTTAGCGSRSAGPCNGYAGSTPADAGPTTGAPGGPNTRPTRSTWSSPTGTRTTRRPATRSARPATRTPRRPSRSWSGWPGSPAGTTARADDGWTRRPYAGTDPGSGRLHLGIRATDAAERDQRAWGLVDNAGATDAARLLALLKDPTVATQLRALPWQYVGGGIPKGRSTLAVLDEILQTVRVIGEAVARQAADPTPVRAALARLPEPRTDGDPGSGTPADSSPAPAVPGDVEVLADALAARVLAALPADAAGLSRADLATALRAALADLAR</sequence>
<dbReference type="OrthoDB" id="7671932at2"/>
<gene>
    <name evidence="2" type="ORF">GA0070621_2003</name>
</gene>
<dbReference type="Proteomes" id="UP000198765">
    <property type="component" value="Chromosome I"/>
</dbReference>
<feature type="region of interest" description="Disordered" evidence="1">
    <location>
        <begin position="326"/>
        <end position="350"/>
    </location>
</feature>
<feature type="region of interest" description="Disordered" evidence="1">
    <location>
        <begin position="138"/>
        <end position="230"/>
    </location>
</feature>
<dbReference type="EMBL" id="LT594324">
    <property type="protein sequence ID" value="SBT44207.1"/>
    <property type="molecule type" value="Genomic_DNA"/>
</dbReference>
<evidence type="ECO:0000313" key="2">
    <source>
        <dbReference type="EMBL" id="SBT44207.1"/>
    </source>
</evidence>
<feature type="compositionally biased region" description="Low complexity" evidence="1">
    <location>
        <begin position="139"/>
        <end position="172"/>
    </location>
</feature>
<proteinExistence type="predicted"/>
<evidence type="ECO:0000313" key="3">
    <source>
        <dbReference type="Proteomes" id="UP000198765"/>
    </source>
</evidence>
<dbReference type="PATRIC" id="fig|299146.4.peg.2064"/>
<name>A0A1A8ZK30_9ACTN</name>
<protein>
    <submittedName>
        <fullName evidence="2">Uncharacterized protein</fullName>
    </submittedName>
</protein>
<accession>A0A1A8ZK30</accession>